<sequence length="61" mass="6852">MRKKPKDKTETIYRGPGRSMGNTSLSEEVGCGLSYGYGEVFPSQGEINTFLEETNDRRSVF</sequence>
<evidence type="ECO:0000313" key="2">
    <source>
        <dbReference type="EMBL" id="QNV40292.1"/>
    </source>
</evidence>
<dbReference type="RefSeq" id="WP_190617870.1">
    <property type="nucleotide sequence ID" value="NZ_BAAAHX010000011.1"/>
</dbReference>
<reference evidence="2 3" key="1">
    <citation type="submission" date="2020-09" db="EMBL/GenBank/DDBJ databases">
        <title>Investigation of environmental microbe.</title>
        <authorList>
            <person name="Ou Y."/>
            <person name="Kang Q."/>
        </authorList>
    </citation>
    <scope>NUCLEOTIDE SEQUENCE [LARGE SCALE GENOMIC DNA]</scope>
    <source>
        <strain evidence="2 3">KJZ-9</strain>
    </source>
</reference>
<dbReference type="AlphaFoldDB" id="A0A7H2BKU6"/>
<protein>
    <submittedName>
        <fullName evidence="2">Uncharacterized protein</fullName>
    </submittedName>
</protein>
<name>A0A7H2BKU6_9MICC</name>
<feature type="region of interest" description="Disordered" evidence="1">
    <location>
        <begin position="1"/>
        <end position="25"/>
    </location>
</feature>
<keyword evidence="3" id="KW-1185">Reference proteome</keyword>
<evidence type="ECO:0000313" key="3">
    <source>
        <dbReference type="Proteomes" id="UP000516421"/>
    </source>
</evidence>
<evidence type="ECO:0000256" key="1">
    <source>
        <dbReference type="SAM" id="MobiDB-lite"/>
    </source>
</evidence>
<accession>A0A7H2BKU6</accession>
<dbReference type="Proteomes" id="UP000516421">
    <property type="component" value="Chromosome"/>
</dbReference>
<gene>
    <name evidence="2" type="ORF">IDM48_02320</name>
</gene>
<dbReference type="KEGG" id="rama:IDM48_02320"/>
<organism evidence="2 3">
    <name type="scientific">Rothia amarae</name>
    <dbReference type="NCBI Taxonomy" id="169480"/>
    <lineage>
        <taxon>Bacteria</taxon>
        <taxon>Bacillati</taxon>
        <taxon>Actinomycetota</taxon>
        <taxon>Actinomycetes</taxon>
        <taxon>Micrococcales</taxon>
        <taxon>Micrococcaceae</taxon>
        <taxon>Rothia</taxon>
    </lineage>
</organism>
<dbReference type="EMBL" id="CP061538">
    <property type="protein sequence ID" value="QNV40292.1"/>
    <property type="molecule type" value="Genomic_DNA"/>
</dbReference>
<proteinExistence type="predicted"/>